<dbReference type="InterPro" id="IPR023562">
    <property type="entry name" value="ClpP/TepA"/>
</dbReference>
<gene>
    <name evidence="1" type="ORF">OLEA9_A033577</name>
</gene>
<keyword evidence="1" id="KW-0378">Hydrolase</keyword>
<sequence>MDLLLKERIVFLGNQVDDFLADAIISQLLLLDAQDPLRIFDFSSISLVAPSVEYGIIDGVIFRDTIIPLVPVPEKVKASTFNYEEIGKDPKKFLTPEILDDEIY</sequence>
<name>A0A8S0RVN7_OLEEU</name>
<proteinExistence type="predicted"/>
<dbReference type="Proteomes" id="UP000594638">
    <property type="component" value="Unassembled WGS sequence"/>
</dbReference>
<dbReference type="GO" id="GO:0006508">
    <property type="term" value="P:proteolysis"/>
    <property type="evidence" value="ECO:0007669"/>
    <property type="project" value="UniProtKB-KW"/>
</dbReference>
<dbReference type="Gene3D" id="3.90.226.10">
    <property type="entry name" value="2-enoyl-CoA Hydratase, Chain A, domain 1"/>
    <property type="match status" value="1"/>
</dbReference>
<accession>A0A8S0RVN7</accession>
<dbReference type="AlphaFoldDB" id="A0A8S0RVN7"/>
<comment type="caution">
    <text evidence="1">The sequence shown here is derived from an EMBL/GenBank/DDBJ whole genome shotgun (WGS) entry which is preliminary data.</text>
</comment>
<dbReference type="GO" id="GO:0008233">
    <property type="term" value="F:peptidase activity"/>
    <property type="evidence" value="ECO:0007669"/>
    <property type="project" value="UniProtKB-KW"/>
</dbReference>
<organism evidence="1 2">
    <name type="scientific">Olea europaea subsp. europaea</name>
    <dbReference type="NCBI Taxonomy" id="158383"/>
    <lineage>
        <taxon>Eukaryota</taxon>
        <taxon>Viridiplantae</taxon>
        <taxon>Streptophyta</taxon>
        <taxon>Embryophyta</taxon>
        <taxon>Tracheophyta</taxon>
        <taxon>Spermatophyta</taxon>
        <taxon>Magnoliopsida</taxon>
        <taxon>eudicotyledons</taxon>
        <taxon>Gunneridae</taxon>
        <taxon>Pentapetalae</taxon>
        <taxon>asterids</taxon>
        <taxon>lamiids</taxon>
        <taxon>Lamiales</taxon>
        <taxon>Oleaceae</taxon>
        <taxon>Oleeae</taxon>
        <taxon>Olea</taxon>
    </lineage>
</organism>
<dbReference type="Gramene" id="OE9A033577T1">
    <property type="protein sequence ID" value="OE9A033577C1"/>
    <property type="gene ID" value="OE9A033577"/>
</dbReference>
<keyword evidence="2" id="KW-1185">Reference proteome</keyword>
<protein>
    <submittedName>
        <fullName evidence="1">ATP-dependent Clp protease proteolytic subunit 4, chloroplastic</fullName>
    </submittedName>
</protein>
<evidence type="ECO:0000313" key="1">
    <source>
        <dbReference type="EMBL" id="CAA2983532.1"/>
    </source>
</evidence>
<dbReference type="Pfam" id="PF00574">
    <property type="entry name" value="CLP_protease"/>
    <property type="match status" value="1"/>
</dbReference>
<evidence type="ECO:0000313" key="2">
    <source>
        <dbReference type="Proteomes" id="UP000594638"/>
    </source>
</evidence>
<dbReference type="EMBL" id="CACTIH010003734">
    <property type="protein sequence ID" value="CAA2983532.1"/>
    <property type="molecule type" value="Genomic_DNA"/>
</dbReference>
<reference evidence="1 2" key="1">
    <citation type="submission" date="2019-12" db="EMBL/GenBank/DDBJ databases">
        <authorList>
            <person name="Alioto T."/>
            <person name="Alioto T."/>
            <person name="Gomez Garrido J."/>
        </authorList>
    </citation>
    <scope>NUCLEOTIDE SEQUENCE [LARGE SCALE GENOMIC DNA]</scope>
</reference>
<dbReference type="OrthoDB" id="1722325at2759"/>
<keyword evidence="1" id="KW-0645">Protease</keyword>